<organism evidence="6 7">
    <name type="scientific">Candidatus Nitrosacidococcus tergens</name>
    <dbReference type="NCBI Taxonomy" id="553981"/>
    <lineage>
        <taxon>Bacteria</taxon>
        <taxon>Pseudomonadati</taxon>
        <taxon>Pseudomonadota</taxon>
        <taxon>Gammaproteobacteria</taxon>
        <taxon>Chromatiales</taxon>
        <taxon>Chromatiaceae</taxon>
        <taxon>Candidatus Nitrosacidococcus</taxon>
    </lineage>
</organism>
<evidence type="ECO:0000259" key="4">
    <source>
        <dbReference type="SMART" id="SM00477"/>
    </source>
</evidence>
<feature type="transmembrane region" description="Helical" evidence="3">
    <location>
        <begin position="45"/>
        <end position="64"/>
    </location>
</feature>
<dbReference type="InterPro" id="IPR044925">
    <property type="entry name" value="His-Me_finger_sf"/>
</dbReference>
<evidence type="ECO:0000256" key="3">
    <source>
        <dbReference type="SAM" id="Phobius"/>
    </source>
</evidence>
<dbReference type="KEGG" id="ntg:NSCAC_0936"/>
<feature type="domain" description="ENPP1-3/EXOG-like endonuclease/phosphodiesterase" evidence="4">
    <location>
        <begin position="92"/>
        <end position="292"/>
    </location>
</feature>
<dbReference type="PANTHER" id="PTHR13966:SF5">
    <property type="entry name" value="ENDONUCLEASE G, MITOCHONDRIAL"/>
    <property type="match status" value="1"/>
</dbReference>
<feature type="active site" description="Proton acceptor" evidence="1">
    <location>
        <position position="153"/>
    </location>
</feature>
<dbReference type="GO" id="GO:0004519">
    <property type="term" value="F:endonuclease activity"/>
    <property type="evidence" value="ECO:0007669"/>
    <property type="project" value="UniProtKB-KW"/>
</dbReference>
<proteinExistence type="predicted"/>
<keyword evidence="3" id="KW-0812">Transmembrane</keyword>
<dbReference type="Proteomes" id="UP000516072">
    <property type="component" value="Chromosome"/>
</dbReference>
<keyword evidence="7" id="KW-1185">Reference proteome</keyword>
<dbReference type="PANTHER" id="PTHR13966">
    <property type="entry name" value="ENDONUCLEASE RELATED"/>
    <property type="match status" value="1"/>
</dbReference>
<keyword evidence="3" id="KW-1133">Transmembrane helix</keyword>
<dbReference type="AlphaFoldDB" id="A0A7G1Q9Y5"/>
<evidence type="ECO:0000256" key="2">
    <source>
        <dbReference type="PIRSR" id="PIRSR640255-2"/>
    </source>
</evidence>
<keyword evidence="2" id="KW-0479">Metal-binding</keyword>
<accession>A0A7G1Q9Y5</accession>
<evidence type="ECO:0000313" key="7">
    <source>
        <dbReference type="Proteomes" id="UP000516072"/>
    </source>
</evidence>
<keyword evidence="6" id="KW-0378">Hydrolase</keyword>
<evidence type="ECO:0000259" key="5">
    <source>
        <dbReference type="SMART" id="SM00892"/>
    </source>
</evidence>
<dbReference type="Pfam" id="PF01223">
    <property type="entry name" value="Endonuclease_NS"/>
    <property type="match status" value="1"/>
</dbReference>
<name>A0A7G1Q9Y5_9GAMM</name>
<dbReference type="InterPro" id="IPR040255">
    <property type="entry name" value="Non-specific_endonuclease"/>
</dbReference>
<dbReference type="GO" id="GO:0016787">
    <property type="term" value="F:hydrolase activity"/>
    <property type="evidence" value="ECO:0007669"/>
    <property type="project" value="InterPro"/>
</dbReference>
<dbReference type="RefSeq" id="WP_197743684.1">
    <property type="nucleotide sequence ID" value="NZ_LR778175.1"/>
</dbReference>
<keyword evidence="6" id="KW-0255">Endonuclease</keyword>
<reference evidence="6 7" key="1">
    <citation type="submission" date="2020-03" db="EMBL/GenBank/DDBJ databases">
        <authorList>
            <person name="Picone N."/>
        </authorList>
    </citation>
    <scope>NUCLEOTIDE SEQUENCE [LARGE SCALE GENOMIC DNA]</scope>
    <source>
        <strain evidence="6">NSCAC1</strain>
    </source>
</reference>
<evidence type="ECO:0000313" key="6">
    <source>
        <dbReference type="EMBL" id="CAB1275975.1"/>
    </source>
</evidence>
<protein>
    <submittedName>
        <fullName evidence="6">DNA/RNA non-specific endonuclease</fullName>
    </submittedName>
</protein>
<evidence type="ECO:0000256" key="1">
    <source>
        <dbReference type="PIRSR" id="PIRSR640255-1"/>
    </source>
</evidence>
<dbReference type="InterPro" id="IPR044929">
    <property type="entry name" value="DNA/RNA_non-sp_Endonuclease_sf"/>
</dbReference>
<dbReference type="SUPFAM" id="SSF54060">
    <property type="entry name" value="His-Me finger endonucleases"/>
    <property type="match status" value="1"/>
</dbReference>
<dbReference type="InterPro" id="IPR020821">
    <property type="entry name" value="ENPP1-3/EXOG-like_nuc-like"/>
</dbReference>
<dbReference type="GO" id="GO:0046872">
    <property type="term" value="F:metal ion binding"/>
    <property type="evidence" value="ECO:0007669"/>
    <property type="project" value="UniProtKB-KW"/>
</dbReference>
<feature type="binding site" evidence="2">
    <location>
        <position position="186"/>
    </location>
    <ligand>
        <name>Mg(2+)</name>
        <dbReference type="ChEBI" id="CHEBI:18420"/>
        <note>catalytic</note>
    </ligand>
</feature>
<keyword evidence="6" id="KW-0540">Nuclease</keyword>
<dbReference type="GO" id="GO:0003676">
    <property type="term" value="F:nucleic acid binding"/>
    <property type="evidence" value="ECO:0007669"/>
    <property type="project" value="InterPro"/>
</dbReference>
<sequence>MKGKKKNLDFIFKLLRRNYKRSPLVLSLLIKIIPNLFTLEKRYPRLFFPLILLILGGLYGYELYARSQMIYMGIPKVLDKTSPYTWTRIFRNHGYIVGYSDLRGNPLWVSYLLKPVSENTPSYKRPPRFSSDWRNFYLTDHDSYTGSGYDRGHMAPNYAISHIYGQIGQLDTFKITNITPQTKNLNEKLWERLEEVGINHFAKQFGEVRVFTGPIFGDNPQRLKSSFLIQVPESFYKIYLVPPKEKGEIPKVLAFIMPQKVRGNEPLDRYLVSVDEVEEKTGFDFFHKLDDQIEQKLEAEINPNPWDLKSVSKLPSRY</sequence>
<dbReference type="SMART" id="SM00477">
    <property type="entry name" value="NUC"/>
    <property type="match status" value="1"/>
</dbReference>
<keyword evidence="3" id="KW-0472">Membrane</keyword>
<dbReference type="EMBL" id="LR778175">
    <property type="protein sequence ID" value="CAB1275975.1"/>
    <property type="molecule type" value="Genomic_DNA"/>
</dbReference>
<gene>
    <name evidence="6" type="ORF">NSCAC_0936</name>
</gene>
<feature type="domain" description="DNA/RNA non-specific endonuclease/pyrophosphatase/phosphodiesterase" evidence="5">
    <location>
        <begin position="91"/>
        <end position="292"/>
    </location>
</feature>
<dbReference type="Gene3D" id="3.40.570.10">
    <property type="entry name" value="Extracellular Endonuclease, subunit A"/>
    <property type="match status" value="1"/>
</dbReference>
<dbReference type="SMART" id="SM00892">
    <property type="entry name" value="Endonuclease_NS"/>
    <property type="match status" value="1"/>
</dbReference>
<dbReference type="InterPro" id="IPR001604">
    <property type="entry name" value="Endo_G_ENPP1-like_dom"/>
</dbReference>